<feature type="transmembrane region" description="Helical" evidence="6">
    <location>
        <begin position="32"/>
        <end position="53"/>
    </location>
</feature>
<dbReference type="Pfam" id="PF02133">
    <property type="entry name" value="Transp_cyt_pur"/>
    <property type="match status" value="1"/>
</dbReference>
<evidence type="ECO:0000256" key="1">
    <source>
        <dbReference type="ARBA" id="ARBA00004141"/>
    </source>
</evidence>
<dbReference type="AlphaFoldDB" id="A0A845QL19"/>
<keyword evidence="5 6" id="KW-0472">Membrane</keyword>
<dbReference type="InterPro" id="IPR001248">
    <property type="entry name" value="Pur-cyt_permease"/>
</dbReference>
<feature type="transmembrane region" description="Helical" evidence="6">
    <location>
        <begin position="316"/>
        <end position="334"/>
    </location>
</feature>
<dbReference type="PANTHER" id="PTHR30569:SF0">
    <property type="entry name" value="CYTOSINE PERMEASE"/>
    <property type="match status" value="1"/>
</dbReference>
<keyword evidence="4 6" id="KW-1133">Transmembrane helix</keyword>
<feature type="transmembrane region" description="Helical" evidence="6">
    <location>
        <begin position="382"/>
        <end position="415"/>
    </location>
</feature>
<feature type="transmembrane region" description="Helical" evidence="6">
    <location>
        <begin position="209"/>
        <end position="228"/>
    </location>
</feature>
<dbReference type="GO" id="GO:0005886">
    <property type="term" value="C:plasma membrane"/>
    <property type="evidence" value="ECO:0007669"/>
    <property type="project" value="TreeGrafter"/>
</dbReference>
<comment type="similarity">
    <text evidence="2">Belongs to the purine-cytosine permease (2.A.39) family.</text>
</comment>
<organism evidence="7 8">
    <name type="scientific">Anaerotruncus colihominis</name>
    <dbReference type="NCBI Taxonomy" id="169435"/>
    <lineage>
        <taxon>Bacteria</taxon>
        <taxon>Bacillati</taxon>
        <taxon>Bacillota</taxon>
        <taxon>Clostridia</taxon>
        <taxon>Eubacteriales</taxon>
        <taxon>Oscillospiraceae</taxon>
        <taxon>Anaerotruncus</taxon>
    </lineage>
</organism>
<dbReference type="GO" id="GO:0015209">
    <property type="term" value="F:cytosine transmembrane transporter activity"/>
    <property type="evidence" value="ECO:0007669"/>
    <property type="project" value="InterPro"/>
</dbReference>
<comment type="caution">
    <text evidence="7">The sequence shown here is derived from an EMBL/GenBank/DDBJ whole genome shotgun (WGS) entry which is preliminary data.</text>
</comment>
<comment type="subcellular location">
    <subcellularLocation>
        <location evidence="1">Membrane</location>
        <topology evidence="1">Multi-pass membrane protein</topology>
    </subcellularLocation>
</comment>
<evidence type="ECO:0000256" key="6">
    <source>
        <dbReference type="SAM" id="Phobius"/>
    </source>
</evidence>
<dbReference type="Gene3D" id="1.10.4160.10">
    <property type="entry name" value="Hydantoin permease"/>
    <property type="match status" value="1"/>
</dbReference>
<evidence type="ECO:0000313" key="8">
    <source>
        <dbReference type="Proteomes" id="UP000446866"/>
    </source>
</evidence>
<feature type="transmembrane region" description="Helical" evidence="6">
    <location>
        <begin position="341"/>
        <end position="362"/>
    </location>
</feature>
<gene>
    <name evidence="7" type="ORF">D0435_03705</name>
</gene>
<sequence length="429" mass="45662">MRTVMKEKKSNVETTTLNQVSEEEKKGWVEVAFIHAGVMICVPSLLIGGLLALAMPLGQALLAGCIGYGLVMLFACFTSIQGSDLGLPSCVVLQSCFGKAGSKYLISLLFTISLLGWFGVNNAVCGSAFSNLMANSFGIEVPVSVSILIWGVIMLTTAVYGISAMGKLNTLAVPALLIVCLAGCVMALRTHGTENINTHVETTMSLIEGITLTTGFLTMQIVTAADITRYQKGRGNTIKATLWGVLPAGILMLVIGIVMAKVAGEYDISQVLCNVGLPVLGMIVLILAAWTTNTTNAYLAGINIVNILGLKDDKRAMVTLISGLIGTILAVVGVMSQFEAFITWLGAAFSPMGGVMLVDYWILRKANPEKWSPRESFDWLGVTAWAAGFVLNIFVTSGLVLVQSILLSGIVYYALCKGLRKEEYHGAAL</sequence>
<dbReference type="InterPro" id="IPR030191">
    <property type="entry name" value="CodB"/>
</dbReference>
<feature type="transmembrane region" description="Helical" evidence="6">
    <location>
        <begin position="100"/>
        <end position="120"/>
    </location>
</feature>
<feature type="transmembrane region" description="Helical" evidence="6">
    <location>
        <begin position="168"/>
        <end position="188"/>
    </location>
</feature>
<keyword evidence="8" id="KW-1185">Reference proteome</keyword>
<dbReference type="Proteomes" id="UP000446866">
    <property type="component" value="Unassembled WGS sequence"/>
</dbReference>
<dbReference type="EMBL" id="QXWK01000004">
    <property type="protein sequence ID" value="NBH60778.1"/>
    <property type="molecule type" value="Genomic_DNA"/>
</dbReference>
<accession>A0A845QL19</accession>
<reference evidence="7 8" key="1">
    <citation type="submission" date="2018-08" db="EMBL/GenBank/DDBJ databases">
        <title>Murine metabolic-syndrome-specific gut microbial biobank.</title>
        <authorList>
            <person name="Liu C."/>
        </authorList>
    </citation>
    <scope>NUCLEOTIDE SEQUENCE [LARGE SCALE GENOMIC DNA]</scope>
    <source>
        <strain evidence="7 8">28</strain>
    </source>
</reference>
<dbReference type="PANTHER" id="PTHR30569">
    <property type="entry name" value="CYTOSINE TRANSPORTER CODB"/>
    <property type="match status" value="1"/>
</dbReference>
<proteinExistence type="inferred from homology"/>
<evidence type="ECO:0000256" key="3">
    <source>
        <dbReference type="ARBA" id="ARBA00022692"/>
    </source>
</evidence>
<dbReference type="CDD" id="cd11484">
    <property type="entry name" value="SLC-NCS1sbd_CobB-like"/>
    <property type="match status" value="1"/>
</dbReference>
<evidence type="ECO:0000256" key="5">
    <source>
        <dbReference type="ARBA" id="ARBA00023136"/>
    </source>
</evidence>
<evidence type="ECO:0000256" key="4">
    <source>
        <dbReference type="ARBA" id="ARBA00022989"/>
    </source>
</evidence>
<keyword evidence="3 6" id="KW-0812">Transmembrane</keyword>
<name>A0A845QL19_9FIRM</name>
<feature type="transmembrane region" description="Helical" evidence="6">
    <location>
        <begin position="271"/>
        <end position="290"/>
    </location>
</feature>
<feature type="transmembrane region" description="Helical" evidence="6">
    <location>
        <begin position="141"/>
        <end position="162"/>
    </location>
</feature>
<feature type="transmembrane region" description="Helical" evidence="6">
    <location>
        <begin position="240"/>
        <end position="259"/>
    </location>
</feature>
<protein>
    <submittedName>
        <fullName evidence="7">Cytosine permease</fullName>
    </submittedName>
</protein>
<evidence type="ECO:0000256" key="2">
    <source>
        <dbReference type="ARBA" id="ARBA00008974"/>
    </source>
</evidence>
<evidence type="ECO:0000313" key="7">
    <source>
        <dbReference type="EMBL" id="NBH60778.1"/>
    </source>
</evidence>
<feature type="transmembrane region" description="Helical" evidence="6">
    <location>
        <begin position="60"/>
        <end position="80"/>
    </location>
</feature>